<dbReference type="Proteomes" id="UP001189429">
    <property type="component" value="Unassembled WGS sequence"/>
</dbReference>
<dbReference type="EMBL" id="CAUYUJ010000392">
    <property type="protein sequence ID" value="CAK0790283.1"/>
    <property type="molecule type" value="Genomic_DNA"/>
</dbReference>
<comment type="caution">
    <text evidence="2">The sequence shown here is derived from an EMBL/GenBank/DDBJ whole genome shotgun (WGS) entry which is preliminary data.</text>
</comment>
<gene>
    <name evidence="2" type="ORF">PCOR1329_LOCUS1604</name>
</gene>
<organism evidence="2 3">
    <name type="scientific">Prorocentrum cordatum</name>
    <dbReference type="NCBI Taxonomy" id="2364126"/>
    <lineage>
        <taxon>Eukaryota</taxon>
        <taxon>Sar</taxon>
        <taxon>Alveolata</taxon>
        <taxon>Dinophyceae</taxon>
        <taxon>Prorocentrales</taxon>
        <taxon>Prorocentraceae</taxon>
        <taxon>Prorocentrum</taxon>
    </lineage>
</organism>
<evidence type="ECO:0000313" key="2">
    <source>
        <dbReference type="EMBL" id="CAK0790283.1"/>
    </source>
</evidence>
<sequence>MVKQHGCPDNMLQTAATCRSTLAFFRVRRASLAARTQAVQTTIENRQTSHTKLLQCGTWQGSGSTSLYSKSGAERRGRETHPCSTAPWSGLPGCGTPWMRGGPARTRIHGIALQCPDREEEEEEEEEEQEEEEEEEMSRGSGFPGPR</sequence>
<feature type="region of interest" description="Disordered" evidence="1">
    <location>
        <begin position="67"/>
        <end position="94"/>
    </location>
</feature>
<proteinExistence type="predicted"/>
<evidence type="ECO:0000256" key="1">
    <source>
        <dbReference type="SAM" id="MobiDB-lite"/>
    </source>
</evidence>
<feature type="compositionally biased region" description="Basic and acidic residues" evidence="1">
    <location>
        <begin position="72"/>
        <end position="81"/>
    </location>
</feature>
<feature type="compositionally biased region" description="Acidic residues" evidence="1">
    <location>
        <begin position="118"/>
        <end position="136"/>
    </location>
</feature>
<keyword evidence="3" id="KW-1185">Reference proteome</keyword>
<evidence type="ECO:0000313" key="3">
    <source>
        <dbReference type="Proteomes" id="UP001189429"/>
    </source>
</evidence>
<feature type="region of interest" description="Disordered" evidence="1">
    <location>
        <begin position="113"/>
        <end position="147"/>
    </location>
</feature>
<name>A0ABN9PBT6_9DINO</name>
<protein>
    <submittedName>
        <fullName evidence="2">Uncharacterized protein</fullName>
    </submittedName>
</protein>
<reference evidence="2" key="1">
    <citation type="submission" date="2023-10" db="EMBL/GenBank/DDBJ databases">
        <authorList>
            <person name="Chen Y."/>
            <person name="Shah S."/>
            <person name="Dougan E. K."/>
            <person name="Thang M."/>
            <person name="Chan C."/>
        </authorList>
    </citation>
    <scope>NUCLEOTIDE SEQUENCE [LARGE SCALE GENOMIC DNA]</scope>
</reference>
<accession>A0ABN9PBT6</accession>